<evidence type="ECO:0000256" key="2">
    <source>
        <dbReference type="ARBA" id="ARBA00023125"/>
    </source>
</evidence>
<dbReference type="EMBL" id="VUNB01000005">
    <property type="protein sequence ID" value="MST69330.1"/>
    <property type="molecule type" value="Genomic_DNA"/>
</dbReference>
<dbReference type="Pfam" id="PF01047">
    <property type="entry name" value="MarR"/>
    <property type="match status" value="1"/>
</dbReference>
<evidence type="ECO:0000313" key="5">
    <source>
        <dbReference type="EMBL" id="MST69330.1"/>
    </source>
</evidence>
<sequence length="192" mass="22549">MEEILNQYHRRLMDIVYEIRKLDIWKLESELNRQESYVMRAIDGCSRTNMPEWQDVNKSMFKTGKSEQNIEKCREEFLKVSGEPGQGTRPVRVSELAIVARMQMPAISRALSSLEKKGMISRHTDSSDRRQTIVELTPQGRQFIVKAAEKMDEYMDDIFSAFTEEEQEELIRLLTKMKDQAAIQLENRRNRA</sequence>
<evidence type="ECO:0000259" key="4">
    <source>
        <dbReference type="PROSITE" id="PS50995"/>
    </source>
</evidence>
<dbReference type="InterPro" id="IPR036388">
    <property type="entry name" value="WH-like_DNA-bd_sf"/>
</dbReference>
<dbReference type="PANTHER" id="PTHR42756:SF1">
    <property type="entry name" value="TRANSCRIPTIONAL REPRESSOR OF EMRAB OPERON"/>
    <property type="match status" value="1"/>
</dbReference>
<organism evidence="5">
    <name type="scientific">Baileyella intestinalis</name>
    <dbReference type="NCBI Taxonomy" id="2606709"/>
    <lineage>
        <taxon>Bacteria</taxon>
        <taxon>Bacillati</taxon>
        <taxon>Bacillota</taxon>
        <taxon>Clostridia</taxon>
        <taxon>Peptostreptococcales</taxon>
        <taxon>Anaerovoracaceae</taxon>
        <taxon>Baileyella</taxon>
    </lineage>
</organism>
<dbReference type="GO" id="GO:0003700">
    <property type="term" value="F:DNA-binding transcription factor activity"/>
    <property type="evidence" value="ECO:0007669"/>
    <property type="project" value="InterPro"/>
</dbReference>
<gene>
    <name evidence="5" type="ORF">FYJ66_06975</name>
</gene>
<dbReference type="PRINTS" id="PR00598">
    <property type="entry name" value="HTHMARR"/>
</dbReference>
<keyword evidence="1" id="KW-0805">Transcription regulation</keyword>
<dbReference type="InterPro" id="IPR000835">
    <property type="entry name" value="HTH_MarR-typ"/>
</dbReference>
<keyword evidence="3" id="KW-0804">Transcription</keyword>
<feature type="domain" description="HTH marR-type" evidence="4">
    <location>
        <begin position="28"/>
        <end position="179"/>
    </location>
</feature>
<dbReference type="SMART" id="SM00347">
    <property type="entry name" value="HTH_MARR"/>
    <property type="match status" value="1"/>
</dbReference>
<evidence type="ECO:0000256" key="1">
    <source>
        <dbReference type="ARBA" id="ARBA00023015"/>
    </source>
</evidence>
<dbReference type="GO" id="GO:0003677">
    <property type="term" value="F:DNA binding"/>
    <property type="evidence" value="ECO:0007669"/>
    <property type="project" value="UniProtKB-KW"/>
</dbReference>
<name>A0A6A8M9C3_9FIRM</name>
<dbReference type="PANTHER" id="PTHR42756">
    <property type="entry name" value="TRANSCRIPTIONAL REGULATOR, MARR"/>
    <property type="match status" value="1"/>
</dbReference>
<dbReference type="PROSITE" id="PS50995">
    <property type="entry name" value="HTH_MARR_2"/>
    <property type="match status" value="1"/>
</dbReference>
<dbReference type="Gene3D" id="1.10.10.10">
    <property type="entry name" value="Winged helix-like DNA-binding domain superfamily/Winged helix DNA-binding domain"/>
    <property type="match status" value="1"/>
</dbReference>
<dbReference type="AlphaFoldDB" id="A0A6A8M9C3"/>
<reference evidence="5" key="1">
    <citation type="submission" date="2019-09" db="EMBL/GenBank/DDBJ databases">
        <title>In-depth cultivation of the pig gut microbiome towards novel bacterial diversity and tailored functional studies.</title>
        <authorList>
            <person name="Wylensek D."/>
            <person name="Hitch T.C.A."/>
            <person name="Clavel T."/>
        </authorList>
    </citation>
    <scope>NUCLEOTIDE SEQUENCE</scope>
    <source>
        <strain evidence="5">RF-744-FAT-WT-3</strain>
    </source>
</reference>
<proteinExistence type="predicted"/>
<keyword evidence="2" id="KW-0238">DNA-binding</keyword>
<dbReference type="SUPFAM" id="SSF46785">
    <property type="entry name" value="Winged helix' DNA-binding domain"/>
    <property type="match status" value="1"/>
</dbReference>
<dbReference type="InterPro" id="IPR036390">
    <property type="entry name" value="WH_DNA-bd_sf"/>
</dbReference>
<comment type="caution">
    <text evidence="5">The sequence shown here is derived from an EMBL/GenBank/DDBJ whole genome shotgun (WGS) entry which is preliminary data.</text>
</comment>
<evidence type="ECO:0000256" key="3">
    <source>
        <dbReference type="ARBA" id="ARBA00023163"/>
    </source>
</evidence>
<accession>A0A6A8M9C3</accession>
<protein>
    <submittedName>
        <fullName evidence="5">MarR family transcriptional regulator</fullName>
    </submittedName>
</protein>